<keyword evidence="2" id="KW-1185">Reference proteome</keyword>
<organism evidence="1 2">
    <name type="scientific">Trichogramma kaykai</name>
    <dbReference type="NCBI Taxonomy" id="54128"/>
    <lineage>
        <taxon>Eukaryota</taxon>
        <taxon>Metazoa</taxon>
        <taxon>Ecdysozoa</taxon>
        <taxon>Arthropoda</taxon>
        <taxon>Hexapoda</taxon>
        <taxon>Insecta</taxon>
        <taxon>Pterygota</taxon>
        <taxon>Neoptera</taxon>
        <taxon>Endopterygota</taxon>
        <taxon>Hymenoptera</taxon>
        <taxon>Apocrita</taxon>
        <taxon>Proctotrupomorpha</taxon>
        <taxon>Chalcidoidea</taxon>
        <taxon>Trichogrammatidae</taxon>
        <taxon>Trichogramma</taxon>
    </lineage>
</organism>
<comment type="caution">
    <text evidence="1">The sequence shown here is derived from an EMBL/GenBank/DDBJ whole genome shotgun (WGS) entry which is preliminary data.</text>
</comment>
<proteinExistence type="predicted"/>
<accession>A0ABD2WRI8</accession>
<evidence type="ECO:0000313" key="1">
    <source>
        <dbReference type="EMBL" id="KAL3395097.1"/>
    </source>
</evidence>
<reference evidence="1 2" key="1">
    <citation type="journal article" date="2024" name="bioRxiv">
        <title>A reference genome for Trichogramma kaykai: A tiny desert-dwelling parasitoid wasp with competing sex-ratio distorters.</title>
        <authorList>
            <person name="Culotta J."/>
            <person name="Lindsey A.R."/>
        </authorList>
    </citation>
    <scope>NUCLEOTIDE SEQUENCE [LARGE SCALE GENOMIC DNA]</scope>
    <source>
        <strain evidence="1 2">KSX58</strain>
    </source>
</reference>
<name>A0ABD2WRI8_9HYME</name>
<gene>
    <name evidence="1" type="ORF">TKK_010718</name>
</gene>
<protein>
    <submittedName>
        <fullName evidence="1">Uncharacterized protein</fullName>
    </submittedName>
</protein>
<sequence length="226" mass="26577">MEEIVDLMKFSYPTLRKLINEMDRNMQRIISDWPCLNFVDVIVDHCNILLEKNLKAVWLESLEKKCKVIRRYFKYNQQFKNESYPAIFEQCKSFEVLRKDQVPKLLVTFELLLKYFSEDCSHLWKFKNDDDDGGNVTQYPVIIIKGEAIYSDNCNINVQIGEHINISCKDVLEGIFVNFLCYYLYGYAYARQINKFMEFLQSLIEGCTLSNPALHIGNTVFNAARV</sequence>
<dbReference type="EMBL" id="JBJJXI010000085">
    <property type="protein sequence ID" value="KAL3395097.1"/>
    <property type="molecule type" value="Genomic_DNA"/>
</dbReference>
<evidence type="ECO:0000313" key="2">
    <source>
        <dbReference type="Proteomes" id="UP001627154"/>
    </source>
</evidence>
<dbReference type="Proteomes" id="UP001627154">
    <property type="component" value="Unassembled WGS sequence"/>
</dbReference>
<dbReference type="AlphaFoldDB" id="A0ABD2WRI8"/>